<gene>
    <name evidence="1" type="ORF">V6N12_016806</name>
</gene>
<comment type="caution">
    <text evidence="1">The sequence shown here is derived from an EMBL/GenBank/DDBJ whole genome shotgun (WGS) entry which is preliminary data.</text>
</comment>
<protein>
    <submittedName>
        <fullName evidence="1">Uncharacterized protein</fullName>
    </submittedName>
</protein>
<proteinExistence type="predicted"/>
<dbReference type="Proteomes" id="UP001472677">
    <property type="component" value="Unassembled WGS sequence"/>
</dbReference>
<dbReference type="EMBL" id="JBBPBM010000055">
    <property type="protein sequence ID" value="KAK8517972.1"/>
    <property type="molecule type" value="Genomic_DNA"/>
</dbReference>
<organism evidence="1 2">
    <name type="scientific">Hibiscus sabdariffa</name>
    <name type="common">roselle</name>
    <dbReference type="NCBI Taxonomy" id="183260"/>
    <lineage>
        <taxon>Eukaryota</taxon>
        <taxon>Viridiplantae</taxon>
        <taxon>Streptophyta</taxon>
        <taxon>Embryophyta</taxon>
        <taxon>Tracheophyta</taxon>
        <taxon>Spermatophyta</taxon>
        <taxon>Magnoliopsida</taxon>
        <taxon>eudicotyledons</taxon>
        <taxon>Gunneridae</taxon>
        <taxon>Pentapetalae</taxon>
        <taxon>rosids</taxon>
        <taxon>malvids</taxon>
        <taxon>Malvales</taxon>
        <taxon>Malvaceae</taxon>
        <taxon>Malvoideae</taxon>
        <taxon>Hibiscus</taxon>
    </lineage>
</organism>
<evidence type="ECO:0000313" key="1">
    <source>
        <dbReference type="EMBL" id="KAK8517972.1"/>
    </source>
</evidence>
<sequence length="177" mass="20124">MPEDEDEGDDFWSREMRLLEQRNENFGAVRVRGSMRMSSVSGKQRMRMSGVSASEHRGIGDDRRSFNILSLPFNPCDHVSNSGTEGEIGPKYTNMPEDEDEGDDFWSREMRLLEQRNENFGAVRVRGSMRMSSVSGKQRMRMSGVSASEHRGIGDDRRSFNILSLPFNPRDHVSNSG</sequence>
<keyword evidence="2" id="KW-1185">Reference proteome</keyword>
<reference evidence="1 2" key="1">
    <citation type="journal article" date="2024" name="G3 (Bethesda)">
        <title>Genome assembly of Hibiscus sabdariffa L. provides insights into metabolisms of medicinal natural products.</title>
        <authorList>
            <person name="Kim T."/>
        </authorList>
    </citation>
    <scope>NUCLEOTIDE SEQUENCE [LARGE SCALE GENOMIC DNA]</scope>
    <source>
        <strain evidence="1">TK-2024</strain>
        <tissue evidence="1">Old leaves</tissue>
    </source>
</reference>
<accession>A0ABR2CEP7</accession>
<name>A0ABR2CEP7_9ROSI</name>
<evidence type="ECO:0000313" key="2">
    <source>
        <dbReference type="Proteomes" id="UP001472677"/>
    </source>
</evidence>